<dbReference type="SUPFAM" id="SSF64593">
    <property type="entry name" value="Intermediate filament protein, coiled coil region"/>
    <property type="match status" value="1"/>
</dbReference>
<protein>
    <recommendedName>
        <fullName evidence="6">IF rod domain-containing protein</fullName>
    </recommendedName>
</protein>
<sequence>MYGFIYFCAFICTSQTNILLDSSTKIRRINAEKTVDDLSNKIDRLNDQLGNNEGELANLRLRIETLEDENARLKKDKRTLQDDIGRIRAMNEMRAGLNRDNMETMSAREESKKVKGKLNELQPLISQLQAENAMLKSRLDGNDDECREHESDVQRLQSSNERLQMEMDTVLQELQILQDAKLSLELEIAAYRKLLEAGETNMRRVVEHSSGSRSGGAQLLSDMIVSKGGSGDSQKSS</sequence>
<dbReference type="SUPFAM" id="SSF46579">
    <property type="entry name" value="Prefoldin"/>
    <property type="match status" value="1"/>
</dbReference>
<proteinExistence type="predicted"/>
<keyword evidence="5" id="KW-1185">Reference proteome</keyword>
<reference evidence="4" key="1">
    <citation type="submission" date="2021-03" db="EMBL/GenBank/DDBJ databases">
        <authorList>
            <person name="Bekaert M."/>
        </authorList>
    </citation>
    <scope>NUCLEOTIDE SEQUENCE</scope>
</reference>
<evidence type="ECO:0000256" key="1">
    <source>
        <dbReference type="ARBA" id="ARBA00023054"/>
    </source>
</evidence>
<dbReference type="GO" id="GO:0005652">
    <property type="term" value="C:nuclear lamina"/>
    <property type="evidence" value="ECO:0007669"/>
    <property type="project" value="TreeGrafter"/>
</dbReference>
<dbReference type="PANTHER" id="PTHR45721:SF12">
    <property type="entry name" value="INTERMEDIATE FILAMENT PROTEIN IFA-1"/>
    <property type="match status" value="1"/>
</dbReference>
<evidence type="ECO:0000313" key="4">
    <source>
        <dbReference type="EMBL" id="CAG2246466.1"/>
    </source>
</evidence>
<accession>A0A8S3UWD3</accession>
<feature type="region of interest" description="Disordered" evidence="3">
    <location>
        <begin position="205"/>
        <end position="237"/>
    </location>
</feature>
<organism evidence="4 5">
    <name type="scientific">Mytilus edulis</name>
    <name type="common">Blue mussel</name>
    <dbReference type="NCBI Taxonomy" id="6550"/>
    <lineage>
        <taxon>Eukaryota</taxon>
        <taxon>Metazoa</taxon>
        <taxon>Spiralia</taxon>
        <taxon>Lophotrochozoa</taxon>
        <taxon>Mollusca</taxon>
        <taxon>Bivalvia</taxon>
        <taxon>Autobranchia</taxon>
        <taxon>Pteriomorphia</taxon>
        <taxon>Mytilida</taxon>
        <taxon>Mytiloidea</taxon>
        <taxon>Mytilidae</taxon>
        <taxon>Mytilinae</taxon>
        <taxon>Mytilus</taxon>
    </lineage>
</organism>
<keyword evidence="1 2" id="KW-0175">Coiled coil</keyword>
<dbReference type="GO" id="GO:0051664">
    <property type="term" value="P:nuclear pore localization"/>
    <property type="evidence" value="ECO:0007669"/>
    <property type="project" value="TreeGrafter"/>
</dbReference>
<evidence type="ECO:0008006" key="6">
    <source>
        <dbReference type="Google" id="ProtNLM"/>
    </source>
</evidence>
<dbReference type="PANTHER" id="PTHR45721">
    <property type="entry name" value="LAMIN DM0-RELATED"/>
    <property type="match status" value="1"/>
</dbReference>
<dbReference type="OrthoDB" id="2441647at2759"/>
<dbReference type="GO" id="GO:0006998">
    <property type="term" value="P:nuclear envelope organization"/>
    <property type="evidence" value="ECO:0007669"/>
    <property type="project" value="TreeGrafter"/>
</dbReference>
<feature type="coiled-coil region" evidence="2">
    <location>
        <begin position="28"/>
        <end position="83"/>
    </location>
</feature>
<dbReference type="Proteomes" id="UP000683360">
    <property type="component" value="Unassembled WGS sequence"/>
</dbReference>
<dbReference type="GO" id="GO:0090435">
    <property type="term" value="P:protein localization to nuclear envelope"/>
    <property type="evidence" value="ECO:0007669"/>
    <property type="project" value="TreeGrafter"/>
</dbReference>
<evidence type="ECO:0000256" key="3">
    <source>
        <dbReference type="SAM" id="MobiDB-lite"/>
    </source>
</evidence>
<comment type="caution">
    <text evidence="4">The sequence shown here is derived from an EMBL/GenBank/DDBJ whole genome shotgun (WGS) entry which is preliminary data.</text>
</comment>
<dbReference type="GO" id="GO:0005200">
    <property type="term" value="F:structural constituent of cytoskeleton"/>
    <property type="evidence" value="ECO:0007669"/>
    <property type="project" value="TreeGrafter"/>
</dbReference>
<dbReference type="InterPro" id="IPR018039">
    <property type="entry name" value="IF_conserved"/>
</dbReference>
<dbReference type="GO" id="GO:0007097">
    <property type="term" value="P:nuclear migration"/>
    <property type="evidence" value="ECO:0007669"/>
    <property type="project" value="TreeGrafter"/>
</dbReference>
<evidence type="ECO:0000256" key="2">
    <source>
        <dbReference type="SAM" id="Coils"/>
    </source>
</evidence>
<dbReference type="PROSITE" id="PS00226">
    <property type="entry name" value="IF_ROD_1"/>
    <property type="match status" value="1"/>
</dbReference>
<feature type="coiled-coil region" evidence="2">
    <location>
        <begin position="125"/>
        <end position="194"/>
    </location>
</feature>
<evidence type="ECO:0000313" key="5">
    <source>
        <dbReference type="Proteomes" id="UP000683360"/>
    </source>
</evidence>
<gene>
    <name evidence="4" type="ORF">MEDL_58435</name>
</gene>
<name>A0A8S3UWD3_MYTED</name>
<dbReference type="Gene3D" id="1.20.5.170">
    <property type="match status" value="1"/>
</dbReference>
<dbReference type="GO" id="GO:0031507">
    <property type="term" value="P:heterochromatin formation"/>
    <property type="evidence" value="ECO:0007669"/>
    <property type="project" value="TreeGrafter"/>
</dbReference>
<dbReference type="AlphaFoldDB" id="A0A8S3UWD3"/>
<dbReference type="EMBL" id="CAJPWZ010002868">
    <property type="protein sequence ID" value="CAG2246466.1"/>
    <property type="molecule type" value="Genomic_DNA"/>
</dbReference>